<evidence type="ECO:0000256" key="1">
    <source>
        <dbReference type="ARBA" id="ARBA00004141"/>
    </source>
</evidence>
<keyword evidence="7" id="KW-1185">Reference proteome</keyword>
<comment type="caution">
    <text evidence="6">The sequence shown here is derived from an EMBL/GenBank/DDBJ whole genome shotgun (WGS) entry which is preliminary data.</text>
</comment>
<comment type="subcellular location">
    <subcellularLocation>
        <location evidence="1">Membrane</location>
        <topology evidence="1">Multi-pass membrane protein</topology>
    </subcellularLocation>
</comment>
<dbReference type="GO" id="GO:0016020">
    <property type="term" value="C:membrane"/>
    <property type="evidence" value="ECO:0007669"/>
    <property type="project" value="UniProtKB-SubCell"/>
</dbReference>
<reference evidence="6 7" key="1">
    <citation type="submission" date="2021-07" db="EMBL/GenBank/DDBJ databases">
        <title>The Aristolochia fimbriata genome: insights into angiosperm evolution, floral development and chemical biosynthesis.</title>
        <authorList>
            <person name="Jiao Y."/>
        </authorList>
    </citation>
    <scope>NUCLEOTIDE SEQUENCE [LARGE SCALE GENOMIC DNA]</scope>
    <source>
        <strain evidence="6">IBCAS-2021</strain>
        <tissue evidence="6">Leaf</tissue>
    </source>
</reference>
<evidence type="ECO:0000313" key="6">
    <source>
        <dbReference type="EMBL" id="KAG9459214.1"/>
    </source>
</evidence>
<dbReference type="PANTHER" id="PTHR16201">
    <property type="entry name" value="SEVEN TRANSMEMBRANE PROTEIN 1-RELATED"/>
    <property type="match status" value="1"/>
</dbReference>
<dbReference type="FunFam" id="1.20.1280.290:FF:000019">
    <property type="entry name" value="PQ-loop repeat family protein / transmembrane family protein"/>
    <property type="match status" value="1"/>
</dbReference>
<keyword evidence="3 5" id="KW-1133">Transmembrane helix</keyword>
<name>A0AAV7FF89_ARIFI</name>
<evidence type="ECO:0000256" key="4">
    <source>
        <dbReference type="ARBA" id="ARBA00023136"/>
    </source>
</evidence>
<proteinExistence type="predicted"/>
<dbReference type="Proteomes" id="UP000825729">
    <property type="component" value="Unassembled WGS sequence"/>
</dbReference>
<protein>
    <recommendedName>
        <fullName evidence="8">PQ-loop repeat family protein / transmembrane family protein</fullName>
    </recommendedName>
</protein>
<feature type="transmembrane region" description="Helical" evidence="5">
    <location>
        <begin position="375"/>
        <end position="398"/>
    </location>
</feature>
<keyword evidence="2 5" id="KW-0812">Transmembrane</keyword>
<feature type="transmembrane region" description="Helical" evidence="5">
    <location>
        <begin position="65"/>
        <end position="84"/>
    </location>
</feature>
<dbReference type="Pfam" id="PF04193">
    <property type="entry name" value="PQ-loop"/>
    <property type="match status" value="2"/>
</dbReference>
<gene>
    <name evidence="6" type="ORF">H6P81_003722</name>
</gene>
<evidence type="ECO:0000256" key="3">
    <source>
        <dbReference type="ARBA" id="ARBA00022989"/>
    </source>
</evidence>
<dbReference type="PANTHER" id="PTHR16201:SF44">
    <property type="entry name" value="SEVEN TRANSMEMBRANE PROTEIN 1"/>
    <property type="match status" value="1"/>
</dbReference>
<dbReference type="InterPro" id="IPR006603">
    <property type="entry name" value="PQ-loop_rpt"/>
</dbReference>
<dbReference type="AlphaFoldDB" id="A0AAV7FF89"/>
<feature type="transmembrane region" description="Helical" evidence="5">
    <location>
        <begin position="313"/>
        <end position="332"/>
    </location>
</feature>
<dbReference type="SMART" id="SM00679">
    <property type="entry name" value="CTNS"/>
    <property type="match status" value="2"/>
</dbReference>
<dbReference type="InterPro" id="IPR051415">
    <property type="entry name" value="LAAT-1"/>
</dbReference>
<evidence type="ECO:0008006" key="8">
    <source>
        <dbReference type="Google" id="ProtNLM"/>
    </source>
</evidence>
<feature type="transmembrane region" description="Helical" evidence="5">
    <location>
        <begin position="248"/>
        <end position="265"/>
    </location>
</feature>
<dbReference type="EMBL" id="JAINDJ010000002">
    <property type="protein sequence ID" value="KAG9459214.1"/>
    <property type="molecule type" value="Genomic_DNA"/>
</dbReference>
<evidence type="ECO:0000256" key="5">
    <source>
        <dbReference type="SAM" id="Phobius"/>
    </source>
</evidence>
<accession>A0AAV7FF89</accession>
<evidence type="ECO:0000256" key="2">
    <source>
        <dbReference type="ARBA" id="ARBA00022692"/>
    </source>
</evidence>
<evidence type="ECO:0000313" key="7">
    <source>
        <dbReference type="Proteomes" id="UP000825729"/>
    </source>
</evidence>
<feature type="transmembrane region" description="Helical" evidence="5">
    <location>
        <begin position="96"/>
        <end position="117"/>
    </location>
</feature>
<feature type="transmembrane region" description="Helical" evidence="5">
    <location>
        <begin position="344"/>
        <end position="363"/>
    </location>
</feature>
<keyword evidence="4 5" id="KW-0472">Membrane</keyword>
<organism evidence="6 7">
    <name type="scientific">Aristolochia fimbriata</name>
    <name type="common">White veined hardy Dutchman's pipe vine</name>
    <dbReference type="NCBI Taxonomy" id="158543"/>
    <lineage>
        <taxon>Eukaryota</taxon>
        <taxon>Viridiplantae</taxon>
        <taxon>Streptophyta</taxon>
        <taxon>Embryophyta</taxon>
        <taxon>Tracheophyta</taxon>
        <taxon>Spermatophyta</taxon>
        <taxon>Magnoliopsida</taxon>
        <taxon>Magnoliidae</taxon>
        <taxon>Piperales</taxon>
        <taxon>Aristolochiaceae</taxon>
        <taxon>Aristolochia</taxon>
    </lineage>
</organism>
<dbReference type="FunFam" id="1.20.1280.290:FF:000012">
    <property type="entry name" value="Vacuolar membrane PQ loop repeat protein"/>
    <property type="match status" value="1"/>
</dbReference>
<dbReference type="Gene3D" id="1.20.1280.290">
    <property type="match status" value="2"/>
</dbReference>
<sequence>MGLFGGSSPVCPRSCSEWVRVHMKYCLCSVKDGTSLTLGMISVLSWGVAEVPQIITAYKEKSTEGLSVAFLATWIIGDLFNLFGCLLEPATLPTQYYMATLYTVTTLVLAGQTVYYSHIYHHLKAKKIGALSRHKDNESAKALKSDNFMGEKQSEWKAEDIQVNNLSTANEISQSSRPIPVRSPLTPRYGSTGRDLYYMSARSLSQSHTPKAGFLVNSHGNSRALASSLEEPLLGPFHSAPPSNNKNLLCVVSGLIFFLHCYGFSANPDKPYHEDFSRPRKGSIIYLGRKLLQSDVMVSLTQEGHGNSAAGTYLGWAMAVIYMGGRLPQICLNIKRGNVEGLNPFMFIFALVGNITYVASILVNSLEWSKIRPNLPWLVDAGGCVILDCFILLQFAYYRYVKPKSSGSTDRN</sequence>